<reference evidence="5 6" key="1">
    <citation type="submission" date="2016-08" db="EMBL/GenBank/DDBJ databases">
        <title>Draft genome of Fabibacter sp. strain SK-8.</title>
        <authorList>
            <person name="Wong S.-K."/>
            <person name="Hamasaki K."/>
            <person name="Yoshizawa S."/>
        </authorList>
    </citation>
    <scope>NUCLEOTIDE SEQUENCE [LARGE SCALE GENOMIC DNA]</scope>
    <source>
        <strain evidence="5 6">SK-8</strain>
    </source>
</reference>
<comment type="caution">
    <text evidence="5">The sequence shown here is derived from an EMBL/GenBank/DDBJ whole genome shotgun (WGS) entry which is preliminary data.</text>
</comment>
<accession>A0A1E5T0Z8</accession>
<protein>
    <recommendedName>
        <fullName evidence="4">Outer membrane lipoprotein BamD-like domain-containing protein</fullName>
    </recommendedName>
</protein>
<proteinExistence type="predicted"/>
<dbReference type="Proteomes" id="UP000095552">
    <property type="component" value="Unassembled WGS sequence"/>
</dbReference>
<sequence>MAKLERSSNYAELLNGAIAFYEKGQYVKAKTLFEKIQPIYQGTEYAEKIRYYWAYSEFYLGLYQLSAYQFSVFYNTYGRSPLAEEAQYMEAYSLYMDSPGPDLEQTSSEEAVLMMQNFLNRYPVSQYYEEANEIIDELQVRFETKAYQTAKLYYRLSTGLSFRNYLEAALTTFQTFKSDFPDSKYNEELMYLSVETSYKLANNSIARLRQERFEKTLKYHRDFVDRFPVSEYSDKVNDYYEKSTSELNKLKTN</sequence>
<organism evidence="5 6">
    <name type="scientific">Roseivirga misakiensis</name>
    <dbReference type="NCBI Taxonomy" id="1563681"/>
    <lineage>
        <taxon>Bacteria</taxon>
        <taxon>Pseudomonadati</taxon>
        <taxon>Bacteroidota</taxon>
        <taxon>Cytophagia</taxon>
        <taxon>Cytophagales</taxon>
        <taxon>Roseivirgaceae</taxon>
        <taxon>Roseivirga</taxon>
    </lineage>
</organism>
<gene>
    <name evidence="5" type="ORF">BFP71_16600</name>
</gene>
<dbReference type="NCBIfam" id="TIGR03302">
    <property type="entry name" value="OM_YfiO"/>
    <property type="match status" value="1"/>
</dbReference>
<dbReference type="InterPro" id="IPR017689">
    <property type="entry name" value="BamD"/>
</dbReference>
<dbReference type="STRING" id="1563681.BFP71_16600"/>
<evidence type="ECO:0000313" key="5">
    <source>
        <dbReference type="EMBL" id="OEK05039.1"/>
    </source>
</evidence>
<keyword evidence="3" id="KW-0998">Cell outer membrane</keyword>
<feature type="domain" description="Outer membrane lipoprotein BamD-like" evidence="4">
    <location>
        <begin position="14"/>
        <end position="155"/>
    </location>
</feature>
<keyword evidence="6" id="KW-1185">Reference proteome</keyword>
<evidence type="ECO:0000256" key="1">
    <source>
        <dbReference type="ARBA" id="ARBA00022729"/>
    </source>
</evidence>
<evidence type="ECO:0000256" key="2">
    <source>
        <dbReference type="ARBA" id="ARBA00023136"/>
    </source>
</evidence>
<dbReference type="Gene3D" id="1.25.40.10">
    <property type="entry name" value="Tetratricopeptide repeat domain"/>
    <property type="match status" value="1"/>
</dbReference>
<dbReference type="InterPro" id="IPR011990">
    <property type="entry name" value="TPR-like_helical_dom_sf"/>
</dbReference>
<evidence type="ECO:0000313" key="6">
    <source>
        <dbReference type="Proteomes" id="UP000095552"/>
    </source>
</evidence>
<evidence type="ECO:0000259" key="4">
    <source>
        <dbReference type="Pfam" id="PF13525"/>
    </source>
</evidence>
<evidence type="ECO:0000256" key="3">
    <source>
        <dbReference type="ARBA" id="ARBA00023237"/>
    </source>
</evidence>
<keyword evidence="2" id="KW-0472">Membrane</keyword>
<dbReference type="EMBL" id="MDGQ01000005">
    <property type="protein sequence ID" value="OEK05039.1"/>
    <property type="molecule type" value="Genomic_DNA"/>
</dbReference>
<dbReference type="Pfam" id="PF13525">
    <property type="entry name" value="YfiO"/>
    <property type="match status" value="1"/>
</dbReference>
<name>A0A1E5T0Z8_9BACT</name>
<dbReference type="InterPro" id="IPR039565">
    <property type="entry name" value="BamD-like"/>
</dbReference>
<dbReference type="AlphaFoldDB" id="A0A1E5T0Z8"/>
<keyword evidence="1" id="KW-0732">Signal</keyword>